<evidence type="ECO:0000313" key="1">
    <source>
        <dbReference type="EMBL" id="MEB6856435.1"/>
    </source>
</evidence>
<dbReference type="Proteomes" id="UP001332939">
    <property type="component" value="Unassembled WGS sequence"/>
</dbReference>
<evidence type="ECO:0000313" key="2">
    <source>
        <dbReference type="Proteomes" id="UP001332939"/>
    </source>
</evidence>
<accession>A0ABU6EEH7</accession>
<name>A0ABU6EEH7_9GAMM</name>
<keyword evidence="2" id="KW-1185">Reference proteome</keyword>
<dbReference type="RefSeq" id="WP_325932165.1">
    <property type="nucleotide sequence ID" value="NZ_JAMZOO010000001.1"/>
</dbReference>
<protein>
    <submittedName>
        <fullName evidence="1">Uncharacterized protein</fullName>
    </submittedName>
</protein>
<comment type="caution">
    <text evidence="1">The sequence shown here is derived from an EMBL/GenBank/DDBJ whole genome shotgun (WGS) entry which is preliminary data.</text>
</comment>
<gene>
    <name evidence="1" type="ORF">NA736_05245</name>
</gene>
<reference evidence="1 2" key="1">
    <citation type="submission" date="2022-05" db="EMBL/GenBank/DDBJ databases">
        <title>Whole genome sequences of Escherichia coli of fish isolates collected from Assam, India.</title>
        <authorList>
            <person name="Sudha S."/>
            <person name="Muneeb K.H."/>
            <person name="Rakshit O."/>
            <person name="Mendem S.K."/>
            <person name="Raisen C."/>
            <person name="Holmes M.A."/>
            <person name="Shome B.R."/>
            <person name="Sivaraman G.K."/>
        </authorList>
    </citation>
    <scope>NUCLEOTIDE SEQUENCE [LARGE SCALE GENOMIC DNA]</scope>
    <source>
        <strain evidence="1 2">278</strain>
    </source>
</reference>
<sequence>MKNKEITLENMYALIRSGYISMFPYGFEGYLEMLTHTFNQDIEKTGLPITFYISDDYHNDNDLNLVKHIRIEPIIEKLELLSANVKEDTNKLISRLNNDINNIINDFNSLHSWLIREGLIIKEERKFDSPIYFMTKSFMDLKKLPL</sequence>
<proteinExistence type="predicted"/>
<organism evidence="1 2">
    <name type="scientific">Proteus cibi</name>
    <dbReference type="NCBI Taxonomy" id="2050966"/>
    <lineage>
        <taxon>Bacteria</taxon>
        <taxon>Pseudomonadati</taxon>
        <taxon>Pseudomonadota</taxon>
        <taxon>Gammaproteobacteria</taxon>
        <taxon>Enterobacterales</taxon>
        <taxon>Morganellaceae</taxon>
        <taxon>Proteus</taxon>
    </lineage>
</organism>
<dbReference type="EMBL" id="JAMZOO010000001">
    <property type="protein sequence ID" value="MEB6856435.1"/>
    <property type="molecule type" value="Genomic_DNA"/>
</dbReference>